<feature type="transmembrane region" description="Helical" evidence="2">
    <location>
        <begin position="125"/>
        <end position="158"/>
    </location>
</feature>
<feature type="transmembrane region" description="Helical" evidence="2">
    <location>
        <begin position="79"/>
        <end position="104"/>
    </location>
</feature>
<name>A0A1H1V9R8_BRESA</name>
<organism evidence="4 5">
    <name type="scientific">Brevibacterium sandarakinum</name>
    <dbReference type="NCBI Taxonomy" id="629680"/>
    <lineage>
        <taxon>Bacteria</taxon>
        <taxon>Bacillati</taxon>
        <taxon>Actinomycetota</taxon>
        <taxon>Actinomycetes</taxon>
        <taxon>Micrococcales</taxon>
        <taxon>Brevibacteriaceae</taxon>
        <taxon>Brevibacterium</taxon>
    </lineage>
</organism>
<feature type="compositionally biased region" description="Polar residues" evidence="1">
    <location>
        <begin position="1"/>
        <end position="19"/>
    </location>
</feature>
<feature type="region of interest" description="Disordered" evidence="1">
    <location>
        <begin position="1"/>
        <end position="28"/>
    </location>
</feature>
<evidence type="ECO:0000313" key="5">
    <source>
        <dbReference type="Proteomes" id="UP000199700"/>
    </source>
</evidence>
<evidence type="ECO:0000256" key="2">
    <source>
        <dbReference type="SAM" id="Phobius"/>
    </source>
</evidence>
<reference evidence="4" key="1">
    <citation type="submission" date="2016-10" db="EMBL/GenBank/DDBJ databases">
        <authorList>
            <person name="Varghese N."/>
            <person name="Submissions S."/>
        </authorList>
    </citation>
    <scope>NUCLEOTIDE SEQUENCE [LARGE SCALE GENOMIC DNA]</scope>
    <source>
        <strain evidence="4">DSM 22082</strain>
    </source>
</reference>
<dbReference type="AlphaFoldDB" id="A0A1H1V9R8"/>
<dbReference type="InterPro" id="IPR025241">
    <property type="entry name" value="DUF4190"/>
</dbReference>
<dbReference type="Proteomes" id="UP000199700">
    <property type="component" value="Chromosome"/>
</dbReference>
<proteinExistence type="predicted"/>
<keyword evidence="2" id="KW-0472">Membrane</keyword>
<dbReference type="EMBL" id="LT629739">
    <property type="protein sequence ID" value="SDS81146.1"/>
    <property type="molecule type" value="Genomic_DNA"/>
</dbReference>
<keyword evidence="5" id="KW-1185">Reference proteome</keyword>
<dbReference type="STRING" id="629680.SAMN04489751_2933"/>
<keyword evidence="2" id="KW-1133">Transmembrane helix</keyword>
<accession>A0A1H1V9R8</accession>
<gene>
    <name evidence="4" type="ORF">SAMN04489751_2933</name>
</gene>
<dbReference type="Pfam" id="PF13828">
    <property type="entry name" value="DUF4190"/>
    <property type="match status" value="1"/>
</dbReference>
<feature type="domain" description="DUF4190" evidence="3">
    <location>
        <begin position="79"/>
        <end position="141"/>
    </location>
</feature>
<sequence length="164" mass="16758">MSSQNNWNNPDMYYQQPQSGPAVDPAPGSGYNGADATYGAGASYGAASYNPNAAYGANAQYVGGGPGVVYQPLPPTNTLAIIALVCSIFGMISSLFIAGIAGIIMGHMARKQIRQSGERGDGMAVGALWVGYVGTALWLLFWVGYIGIMVLVLGVAMVGAGSAG</sequence>
<evidence type="ECO:0000259" key="3">
    <source>
        <dbReference type="Pfam" id="PF13828"/>
    </source>
</evidence>
<evidence type="ECO:0000256" key="1">
    <source>
        <dbReference type="SAM" id="MobiDB-lite"/>
    </source>
</evidence>
<evidence type="ECO:0000313" key="4">
    <source>
        <dbReference type="EMBL" id="SDS81146.1"/>
    </source>
</evidence>
<protein>
    <recommendedName>
        <fullName evidence="3">DUF4190 domain-containing protein</fullName>
    </recommendedName>
</protein>
<dbReference type="RefSeq" id="WP_092106661.1">
    <property type="nucleotide sequence ID" value="NZ_LT629739.1"/>
</dbReference>
<dbReference type="OrthoDB" id="4374883at2"/>
<keyword evidence="2" id="KW-0812">Transmembrane</keyword>